<feature type="compositionally biased region" description="Low complexity" evidence="1">
    <location>
        <begin position="25"/>
        <end position="42"/>
    </location>
</feature>
<evidence type="ECO:0000313" key="3">
    <source>
        <dbReference type="Proteomes" id="UP001139031"/>
    </source>
</evidence>
<organism evidence="2 3">
    <name type="scientific">Nannocystis pusilla</name>
    <dbReference type="NCBI Taxonomy" id="889268"/>
    <lineage>
        <taxon>Bacteria</taxon>
        <taxon>Pseudomonadati</taxon>
        <taxon>Myxococcota</taxon>
        <taxon>Polyangia</taxon>
        <taxon>Nannocystales</taxon>
        <taxon>Nannocystaceae</taxon>
        <taxon>Nannocystis</taxon>
    </lineage>
</organism>
<reference evidence="2" key="1">
    <citation type="submission" date="2021-08" db="EMBL/GenBank/DDBJ databases">
        <authorList>
            <person name="Stevens D.C."/>
        </authorList>
    </citation>
    <scope>NUCLEOTIDE SEQUENCE</scope>
    <source>
        <strain evidence="2">DSM 53165</strain>
    </source>
</reference>
<gene>
    <name evidence="2" type="ORF">K7C98_13245</name>
</gene>
<evidence type="ECO:0000313" key="2">
    <source>
        <dbReference type="EMBL" id="MBZ5710225.1"/>
    </source>
</evidence>
<sequence>MHSRRSIILTLALAACGDSGGDSTGGVVTASTTEPGTTAPGTTGPGTTGASTTDEPTTTDATSTTGSGEDLDMRPEDFTCILEWDKVRKFRITNLLGHLDEALAVAENPAGGVYPVGTVIQLIPGEAMVKRAPGFAPDNADWEFFALETAAAGTTIMARGTTDVVNGFGGNCFDCHAKAAPQWDRLCEEGHGCDPLPFTPEQIEMVQQSDPRCP</sequence>
<evidence type="ECO:0000256" key="1">
    <source>
        <dbReference type="SAM" id="MobiDB-lite"/>
    </source>
</evidence>
<dbReference type="InterPro" id="IPR038142">
    <property type="entry name" value="Cytochrome_P460_sp"/>
</dbReference>
<feature type="region of interest" description="Disordered" evidence="1">
    <location>
        <begin position="19"/>
        <end position="72"/>
    </location>
</feature>
<comment type="caution">
    <text evidence="2">The sequence shown here is derived from an EMBL/GenBank/DDBJ whole genome shotgun (WGS) entry which is preliminary data.</text>
</comment>
<accession>A0ABS7TPT3</accession>
<feature type="compositionally biased region" description="Low complexity" evidence="1">
    <location>
        <begin position="48"/>
        <end position="68"/>
    </location>
</feature>
<dbReference type="PROSITE" id="PS51257">
    <property type="entry name" value="PROKAR_LIPOPROTEIN"/>
    <property type="match status" value="1"/>
</dbReference>
<protein>
    <recommendedName>
        <fullName evidence="4">Cytochrome P460 domain-containing protein</fullName>
    </recommendedName>
</protein>
<dbReference type="RefSeq" id="WP_224191995.1">
    <property type="nucleotide sequence ID" value="NZ_JAIRAU010000013.1"/>
</dbReference>
<proteinExistence type="predicted"/>
<dbReference type="EMBL" id="JAIRAU010000013">
    <property type="protein sequence ID" value="MBZ5710225.1"/>
    <property type="molecule type" value="Genomic_DNA"/>
</dbReference>
<evidence type="ECO:0008006" key="4">
    <source>
        <dbReference type="Google" id="ProtNLM"/>
    </source>
</evidence>
<keyword evidence="3" id="KW-1185">Reference proteome</keyword>
<dbReference type="Gene3D" id="3.50.70.20">
    <property type="entry name" value="Cytochrome P460"/>
    <property type="match status" value="1"/>
</dbReference>
<dbReference type="Proteomes" id="UP001139031">
    <property type="component" value="Unassembled WGS sequence"/>
</dbReference>
<name>A0ABS7TPT3_9BACT</name>